<reference evidence="2 3" key="1">
    <citation type="submission" date="2019-06" db="EMBL/GenBank/DDBJ databases">
        <title>Description of Kitasatospora acidophila sp. nov. isolated from pine grove soil, and reclassification of Streptomyces novaecaesareae to Kitasatospora novaeceasareae comb. nov.</title>
        <authorList>
            <person name="Kim M.J."/>
        </authorList>
    </citation>
    <scope>NUCLEOTIDE SEQUENCE [LARGE SCALE GENOMIC DNA]</scope>
    <source>
        <strain evidence="2 3">MMS16-CNU292</strain>
    </source>
</reference>
<dbReference type="EMBL" id="VIGB01000003">
    <property type="protein sequence ID" value="TQF04773.1"/>
    <property type="molecule type" value="Genomic_DNA"/>
</dbReference>
<accession>A0A540W723</accession>
<gene>
    <name evidence="2" type="ORF">E6W39_24280</name>
</gene>
<proteinExistence type="predicted"/>
<comment type="caution">
    <text evidence="2">The sequence shown here is derived from an EMBL/GenBank/DDBJ whole genome shotgun (WGS) entry which is preliminary data.</text>
</comment>
<keyword evidence="3" id="KW-1185">Reference proteome</keyword>
<feature type="compositionally biased region" description="Polar residues" evidence="1">
    <location>
        <begin position="58"/>
        <end position="67"/>
    </location>
</feature>
<feature type="region of interest" description="Disordered" evidence="1">
    <location>
        <begin position="40"/>
        <end position="67"/>
    </location>
</feature>
<name>A0A540W723_9ACTN</name>
<evidence type="ECO:0000313" key="2">
    <source>
        <dbReference type="EMBL" id="TQF04773.1"/>
    </source>
</evidence>
<evidence type="ECO:0000256" key="1">
    <source>
        <dbReference type="SAM" id="MobiDB-lite"/>
    </source>
</evidence>
<sequence length="67" mass="7074">MSTFIAPRAGRSRAATAPVTAALREIVAGVRTMWRVFDGDPNPSMTPSDAVERFPGIASTSKGLTKP</sequence>
<dbReference type="AlphaFoldDB" id="A0A540W723"/>
<organism evidence="2 3">
    <name type="scientific">Kitasatospora acidiphila</name>
    <dbReference type="NCBI Taxonomy" id="2567942"/>
    <lineage>
        <taxon>Bacteria</taxon>
        <taxon>Bacillati</taxon>
        <taxon>Actinomycetota</taxon>
        <taxon>Actinomycetes</taxon>
        <taxon>Kitasatosporales</taxon>
        <taxon>Streptomycetaceae</taxon>
        <taxon>Kitasatospora</taxon>
    </lineage>
</organism>
<dbReference type="RefSeq" id="WP_141635328.1">
    <property type="nucleotide sequence ID" value="NZ_VIGB01000003.1"/>
</dbReference>
<evidence type="ECO:0000313" key="3">
    <source>
        <dbReference type="Proteomes" id="UP000319103"/>
    </source>
</evidence>
<dbReference type="Proteomes" id="UP000319103">
    <property type="component" value="Unassembled WGS sequence"/>
</dbReference>
<protein>
    <submittedName>
        <fullName evidence="2">Uncharacterized protein</fullName>
    </submittedName>
</protein>